<dbReference type="GeneID" id="108234775"/>
<dbReference type="SUPFAM" id="SSF57501">
    <property type="entry name" value="Cystine-knot cytokines"/>
    <property type="match status" value="1"/>
</dbReference>
<keyword evidence="7" id="KW-1015">Disulfide bond</keyword>
<reference evidence="11" key="4">
    <citation type="submission" date="2025-05" db="UniProtKB">
        <authorList>
            <consortium name="Ensembl"/>
        </authorList>
    </citation>
    <scope>IDENTIFICATION</scope>
</reference>
<protein>
    <submittedName>
        <fullName evidence="10">Follicle stimulating hormone beta subunit</fullName>
    </submittedName>
    <submittedName>
        <fullName evidence="11">Follicle stimulating hormone subunit beta</fullName>
    </submittedName>
</protein>
<dbReference type="GO" id="GO:0030728">
    <property type="term" value="P:ovulation"/>
    <property type="evidence" value="ECO:0007669"/>
    <property type="project" value="TreeGrafter"/>
</dbReference>
<keyword evidence="5" id="KW-0964">Secreted</keyword>
<evidence type="ECO:0000256" key="7">
    <source>
        <dbReference type="ARBA" id="ARBA00023157"/>
    </source>
</evidence>
<reference evidence="10" key="2">
    <citation type="journal article" date="2010" name="Comp. Biochem. Physiol. C Toxicol. Pharmacol.">
        <title>Bisphenol A modulates expression of gonadotropin subunit genes in the hermaphroditic fish, Kryptolebias marmoratus.</title>
        <authorList>
            <person name="Rhee J.S."/>
            <person name="Kim R.O."/>
            <person name="Seo J.S."/>
            <person name="Kang H.S."/>
            <person name="Park C.B."/>
            <person name="Soyano K."/>
            <person name="Lee J."/>
            <person name="Lee Y.M."/>
            <person name="Lee J.S."/>
        </authorList>
    </citation>
    <scope>NUCLEOTIDE SEQUENCE</scope>
</reference>
<dbReference type="STRING" id="37003.ENSKMAP00000003473"/>
<dbReference type="CDD" id="cd00069">
    <property type="entry name" value="GHB_like"/>
    <property type="match status" value="1"/>
</dbReference>
<evidence type="ECO:0000313" key="12">
    <source>
        <dbReference type="Proteomes" id="UP000264800"/>
    </source>
</evidence>
<dbReference type="GO" id="GO:0007186">
    <property type="term" value="P:G protein-coupled receptor signaling pathway"/>
    <property type="evidence" value="ECO:0007669"/>
    <property type="project" value="TreeGrafter"/>
</dbReference>
<accession>E1U2X0</accession>
<reference evidence="10" key="3">
    <citation type="journal article" date="2011" name="Aquat. Toxicol.">
        <title>Bisphenol A modulates expression of sex differentiation genes in the self-fertilizing fish, Kryptolebias marmoratus.</title>
        <authorList>
            <person name="Rhee J.S."/>
            <person name="Kim B.M."/>
            <person name="Lee C.J."/>
            <person name="Yoon Y.D."/>
            <person name="Lee Y.M."/>
            <person name="Lee J.S."/>
        </authorList>
    </citation>
    <scope>NUCLEOTIDE SEQUENCE</scope>
</reference>
<feature type="domain" description="Glycoprotein hormone subunit beta" evidence="9">
    <location>
        <begin position="22"/>
        <end position="111"/>
    </location>
</feature>
<dbReference type="GO" id="GO:0005615">
    <property type="term" value="C:extracellular space"/>
    <property type="evidence" value="ECO:0007669"/>
    <property type="project" value="TreeGrafter"/>
</dbReference>
<evidence type="ECO:0000256" key="4">
    <source>
        <dbReference type="ARBA" id="ARBA00011870"/>
    </source>
</evidence>
<dbReference type="EMBL" id="EU867506">
    <property type="protein sequence ID" value="ACL00863.1"/>
    <property type="molecule type" value="mRNA"/>
</dbReference>
<evidence type="ECO:0000313" key="11">
    <source>
        <dbReference type="Ensembl" id="ENSKMAP00000003473.1"/>
    </source>
</evidence>
<dbReference type="CTD" id="2488"/>
<dbReference type="RefSeq" id="XP_017269697.1">
    <property type="nucleotide sequence ID" value="XM_017414208.1"/>
</dbReference>
<reference evidence="10" key="1">
    <citation type="submission" date="2008-07" db="EMBL/GenBank/DDBJ databases">
        <authorList>
            <person name="Paulin L.G."/>
        </authorList>
    </citation>
    <scope>NUCLEOTIDE SEQUENCE</scope>
</reference>
<proteinExistence type="evidence at transcript level"/>
<dbReference type="KEGG" id="kmr:108234775"/>
<dbReference type="GO" id="GO:0005737">
    <property type="term" value="C:cytoplasm"/>
    <property type="evidence" value="ECO:0007669"/>
    <property type="project" value="TreeGrafter"/>
</dbReference>
<evidence type="ECO:0000256" key="1">
    <source>
        <dbReference type="ARBA" id="ARBA00003920"/>
    </source>
</evidence>
<evidence type="ECO:0000256" key="8">
    <source>
        <dbReference type="SAM" id="SignalP"/>
    </source>
</evidence>
<comment type="subunit">
    <text evidence="4">Heterodimer of an alpha and a beta chain.</text>
</comment>
<dbReference type="OrthoDB" id="8903627at2759"/>
<evidence type="ECO:0000256" key="3">
    <source>
        <dbReference type="ARBA" id="ARBA00006552"/>
    </source>
</evidence>
<dbReference type="Gene3D" id="2.10.90.10">
    <property type="entry name" value="Cystine-knot cytokines"/>
    <property type="match status" value="1"/>
</dbReference>
<feature type="chain" id="PRO_5044730012" evidence="8">
    <location>
        <begin position="19"/>
        <end position="120"/>
    </location>
</feature>
<evidence type="ECO:0000256" key="6">
    <source>
        <dbReference type="ARBA" id="ARBA00022702"/>
    </source>
</evidence>
<evidence type="ECO:0000313" key="10">
    <source>
        <dbReference type="EMBL" id="ACL00863.1"/>
    </source>
</evidence>
<comment type="subcellular location">
    <subcellularLocation>
        <location evidence="2">Secreted</location>
    </subcellularLocation>
</comment>
<dbReference type="InterPro" id="IPR029034">
    <property type="entry name" value="Cystine-knot_cytokine"/>
</dbReference>
<dbReference type="GO" id="GO:0005179">
    <property type="term" value="F:hormone activity"/>
    <property type="evidence" value="ECO:0007669"/>
    <property type="project" value="UniProtKB-KW"/>
</dbReference>
<evidence type="ECO:0000259" key="9">
    <source>
        <dbReference type="Pfam" id="PF00007"/>
    </source>
</evidence>
<evidence type="ECO:0000256" key="5">
    <source>
        <dbReference type="ARBA" id="ARBA00022525"/>
    </source>
</evidence>
<dbReference type="InterPro" id="IPR006208">
    <property type="entry name" value="Glyco_hormone_CN"/>
</dbReference>
<dbReference type="AlphaFoldDB" id="E1U2X0"/>
<dbReference type="PANTHER" id="PTHR11515">
    <property type="entry name" value="GLYCOPROTEIN HORMONE BETA CHAIN"/>
    <property type="match status" value="1"/>
</dbReference>
<keyword evidence="6" id="KW-0372">Hormone</keyword>
<dbReference type="GeneTree" id="ENSGT00940000158152"/>
<keyword evidence="12" id="KW-1185">Reference proteome</keyword>
<dbReference type="SMART" id="SM00068">
    <property type="entry name" value="GHB"/>
    <property type="match status" value="1"/>
</dbReference>
<keyword evidence="8" id="KW-0732">Signal</keyword>
<comment type="similarity">
    <text evidence="3">Belongs to the glycoprotein hormones subunit beta family.</text>
</comment>
<comment type="function">
    <text evidence="1">Involved in gametogenesis and steroidogenesis.</text>
</comment>
<sequence length="120" mass="13230">MQLVVMAALLVLAEVGHGCSFICHLKNVSIPVESCGTIKFIHTTICEGRCYQEDPIYDNHVDPPEQHICNGDWSYEVKHIDGCPVGVTYPVARSCHCTTCNTESTDCGRLHADICSSNIY</sequence>
<name>E1U2X0_KRYMA</name>
<dbReference type="InterPro" id="IPR001545">
    <property type="entry name" value="Gonadotropin_bsu"/>
</dbReference>
<dbReference type="Pfam" id="PF00007">
    <property type="entry name" value="Cys_knot"/>
    <property type="match status" value="1"/>
</dbReference>
<dbReference type="Proteomes" id="UP000264800">
    <property type="component" value="Unplaced"/>
</dbReference>
<organism evidence="10">
    <name type="scientific">Kryptolebias marmoratus</name>
    <name type="common">Mangrove killifish</name>
    <name type="synonym">Rivulus marmoratus</name>
    <dbReference type="NCBI Taxonomy" id="37003"/>
    <lineage>
        <taxon>Eukaryota</taxon>
        <taxon>Metazoa</taxon>
        <taxon>Chordata</taxon>
        <taxon>Craniata</taxon>
        <taxon>Vertebrata</taxon>
        <taxon>Euteleostomi</taxon>
        <taxon>Actinopterygii</taxon>
        <taxon>Neopterygii</taxon>
        <taxon>Teleostei</taxon>
        <taxon>Neoteleostei</taxon>
        <taxon>Acanthomorphata</taxon>
        <taxon>Ovalentaria</taxon>
        <taxon>Atherinomorphae</taxon>
        <taxon>Cyprinodontiformes</taxon>
        <taxon>Rivulidae</taxon>
        <taxon>Kryptolebias</taxon>
    </lineage>
</organism>
<feature type="signal peptide" evidence="8">
    <location>
        <begin position="1"/>
        <end position="18"/>
    </location>
</feature>
<dbReference type="OMA" id="CAGQCYH"/>
<evidence type="ECO:0000256" key="2">
    <source>
        <dbReference type="ARBA" id="ARBA00004613"/>
    </source>
</evidence>
<dbReference type="PANTHER" id="PTHR11515:SF11">
    <property type="entry name" value="LUTROPIN SUBUNIT BETA"/>
    <property type="match status" value="1"/>
</dbReference>
<dbReference type="Ensembl" id="ENSKMAT00000003538.1">
    <property type="protein sequence ID" value="ENSKMAP00000003473.1"/>
    <property type="gene ID" value="ENSKMAG00000002597.1"/>
</dbReference>